<organism evidence="3 4">
    <name type="scientific">Metabacillus mangrovi</name>
    <dbReference type="NCBI Taxonomy" id="1491830"/>
    <lineage>
        <taxon>Bacteria</taxon>
        <taxon>Bacillati</taxon>
        <taxon>Bacillota</taxon>
        <taxon>Bacilli</taxon>
        <taxon>Bacillales</taxon>
        <taxon>Bacillaceae</taxon>
        <taxon>Metabacillus</taxon>
    </lineage>
</organism>
<evidence type="ECO:0000313" key="3">
    <source>
        <dbReference type="EMBL" id="MTH54255.1"/>
    </source>
</evidence>
<dbReference type="Proteomes" id="UP000434639">
    <property type="component" value="Unassembled WGS sequence"/>
</dbReference>
<feature type="coiled-coil region" evidence="1">
    <location>
        <begin position="549"/>
        <end position="583"/>
    </location>
</feature>
<evidence type="ECO:0000256" key="1">
    <source>
        <dbReference type="SAM" id="Coils"/>
    </source>
</evidence>
<keyword evidence="1" id="KW-0175">Coiled coil</keyword>
<comment type="caution">
    <text evidence="3">The sequence shown here is derived from an EMBL/GenBank/DDBJ whole genome shotgun (WGS) entry which is preliminary data.</text>
</comment>
<protein>
    <submittedName>
        <fullName evidence="3">TIGR02680 family protein</fullName>
    </submittedName>
</protein>
<feature type="coiled-coil region" evidence="1">
    <location>
        <begin position="800"/>
        <end position="827"/>
    </location>
</feature>
<dbReference type="SUPFAM" id="SSF52540">
    <property type="entry name" value="P-loop containing nucleoside triphosphate hydrolases"/>
    <property type="match status" value="1"/>
</dbReference>
<dbReference type="Gene3D" id="1.20.5.340">
    <property type="match status" value="1"/>
</dbReference>
<reference evidence="3 4" key="1">
    <citation type="journal article" date="2017" name="Int. J. Syst. Evol. Microbiol.">
        <title>Bacillus mangrovi sp. nov., isolated from a sediment sample from a mangrove forest.</title>
        <authorList>
            <person name="Gupta V."/>
            <person name="Singh P.K."/>
            <person name="Korpole S."/>
            <person name="Tanuku N.R.S."/>
            <person name="Pinnaka A.K."/>
        </authorList>
    </citation>
    <scope>NUCLEOTIDE SEQUENCE [LARGE SCALE GENOMIC DNA]</scope>
    <source>
        <strain evidence="3 4">KCTC 33872</strain>
    </source>
</reference>
<proteinExistence type="predicted"/>
<dbReference type="NCBIfam" id="TIGR02680">
    <property type="entry name" value="TIGR02680 family protein"/>
    <property type="match status" value="1"/>
</dbReference>
<sequence>MRDQNRWQMNRAGLLNFWYYDEETFDFSDGKLLLRGSNGSGKSVTMQSFLPVLLDGKKSPDRLDPFGSKARKMEDYLLGEKEIVDRDERTGYLFIEYKRSGMEQFVTTGIGLQAKRHKPLKFWGFIITDNRRIGTDLELYKKERQGTELKKVPRSKAELETLIGTGGQVVQTQTEYMKLVNKHIFGFESVEAYEELIKLLIQLRSPKLSKEFRPTVIYEILEAALPPLSDDDLRHLSDTIEQMDQTKQQIEQLERELDSLGKLNKAYDLYNQRFIADQAMELRKAAKKVQQEEKDLEEQNQKREGLEKEIETLSARIQALKQDQDTFEKQRQRLQSHKVWNLEGEKNQELERLNRSNAHFTRSDQQLSKLKSSKWKDEQRKDAIEVDNDHLNREMEDHLSGMESDALEASFAQHAMNEEDFKRKQNSGFDFAVWKKEAEQHTAKLSEMEEKLRIFERVKEQVQSKNKELADEQFGLEQKRHEEADWLRIFEQDKDRQLQEIYQWAEAHPEFDLSEDTFQKTSRILYALYESAAYSEVKDTIFPHVIQVQNGLRDQISELNAVVKQLNNKMEEKEQQLQEWKNKKDPEPEIHPKTVEARHALRNSGAAFAPLYSLIEFHEEVPSDTRKKIEAAMIDSGILNALVTDGDFAVLHDRTLIASPNMMAHTLADYLKPDLLDGQEITAEKVDDLLRSIVIGEAEEGPMSIQENGRFQIGLIKGHAIPVEQVRYIGRTARKKYREAMIMQLQEELAHLESEKAGLQGEKDVARQAMESAESAWRQFPNDKDLQESHLQIEKVRLAIKHHQDILQKLSHQLKELDEKYRMLKHSIGEQARSLNLELSAEVYQTAKTIMIRYEKELPGLETIHTKFLNGKKEIAEIERRLDEAEEDLLALTGEMNILKDDIARLQKNISQIEEQLRQAGALDIRKQIQEVQGKLTAIQNALSDSSTLLPKLESDYAYLQKDIGEKEKECAFWRNMQNAWKAAFKDELRRGLTDRVSEEETAESLATQIEKKYGMLLKEKEKSQTDARLTSEFFDKQSDLMEYRMRDYLKSQPVPEWMGEQEEDRFRPVIEQWKQKTSRRIIELDLRGQQVSPYFVQQNLESEYARQESLLDEKDKELYEEILFKSVGSKLRSRIRRAEQWSEKMNALMESRNSSSGLTFSIKWRPRTADTEEEMDTKDLVHILKQDAQLLKEQDLERITSHFRSKISKAKKWIEEKGEGHTLLQVLREVLDYRRWFSFVLSFQRTNEPKRELTNNKFFTFSGGEKAMAMYIPLFTACYSRYQEAAGTAPYIISLDEAFAGVDENNIREMFEIVEHLGFDYIMNSQVLWGDYDTISSLSVCELVRPKNADYVSVLRYRWDGNKLSLNAEEENLILT</sequence>
<feature type="coiled-coil region" evidence="1">
    <location>
        <begin position="868"/>
        <end position="923"/>
    </location>
</feature>
<feature type="coiled-coil region" evidence="1">
    <location>
        <begin position="233"/>
        <end position="337"/>
    </location>
</feature>
<name>A0A7X2V5A7_9BACI</name>
<evidence type="ECO:0000256" key="2">
    <source>
        <dbReference type="SAM" id="MobiDB-lite"/>
    </source>
</evidence>
<dbReference type="RefSeq" id="WP_155112766.1">
    <property type="nucleotide sequence ID" value="NZ_WMIB01000012.1"/>
</dbReference>
<gene>
    <name evidence="3" type="ORF">GKZ89_12660</name>
</gene>
<keyword evidence="4" id="KW-1185">Reference proteome</keyword>
<dbReference type="Pfam" id="PF13558">
    <property type="entry name" value="SbcC_Walker_B"/>
    <property type="match status" value="1"/>
</dbReference>
<dbReference type="Gene3D" id="3.40.50.300">
    <property type="entry name" value="P-loop containing nucleotide triphosphate hydrolases"/>
    <property type="match status" value="2"/>
</dbReference>
<dbReference type="EMBL" id="WMIB01000012">
    <property type="protein sequence ID" value="MTH54255.1"/>
    <property type="molecule type" value="Genomic_DNA"/>
</dbReference>
<feature type="region of interest" description="Disordered" evidence="2">
    <location>
        <begin position="355"/>
        <end position="374"/>
    </location>
</feature>
<evidence type="ECO:0000313" key="4">
    <source>
        <dbReference type="Proteomes" id="UP000434639"/>
    </source>
</evidence>
<feature type="coiled-coil region" evidence="1">
    <location>
        <begin position="431"/>
        <end position="472"/>
    </location>
</feature>
<feature type="coiled-coil region" evidence="1">
    <location>
        <begin position="735"/>
        <end position="776"/>
    </location>
</feature>
<accession>A0A7X2V5A7</accession>
<dbReference type="InterPro" id="IPR013496">
    <property type="entry name" value="CHP02680"/>
</dbReference>
<dbReference type="OrthoDB" id="9776649at2"/>
<dbReference type="InterPro" id="IPR027417">
    <property type="entry name" value="P-loop_NTPase"/>
</dbReference>